<feature type="compositionally biased region" description="Acidic residues" evidence="1">
    <location>
        <begin position="1"/>
        <end position="16"/>
    </location>
</feature>
<dbReference type="Proteomes" id="UP000278807">
    <property type="component" value="Unassembled WGS sequence"/>
</dbReference>
<reference evidence="2 3" key="2">
    <citation type="submission" date="2018-11" db="EMBL/GenBank/DDBJ databases">
        <authorList>
            <consortium name="Pathogen Informatics"/>
        </authorList>
    </citation>
    <scope>NUCLEOTIDE SEQUENCE [LARGE SCALE GENOMIC DNA]</scope>
</reference>
<dbReference type="AlphaFoldDB" id="A0A0R3TY68"/>
<evidence type="ECO:0000313" key="2">
    <source>
        <dbReference type="EMBL" id="VDO14116.1"/>
    </source>
</evidence>
<evidence type="ECO:0000313" key="4">
    <source>
        <dbReference type="WBParaSite" id="HNAJ_0001281501-mRNA-1"/>
    </source>
</evidence>
<dbReference type="EMBL" id="UZAE01014664">
    <property type="protein sequence ID" value="VDO14116.1"/>
    <property type="molecule type" value="Genomic_DNA"/>
</dbReference>
<sequence>MLVFTDDEESESEREEEAVKRTTKNPPLRGTTTLLRTEESRSWQQQKEEEEDDDDDDDVEITLIEVPKKEVKVTETPKTTRRRVRTSVKSRPQRTCSCAFFWLVWNFRFFYEEESAASAIDLAERSDFSVSLQPSLQDLVQDDLVSSCLSAQFCDSFTVPF</sequence>
<evidence type="ECO:0000313" key="3">
    <source>
        <dbReference type="Proteomes" id="UP000278807"/>
    </source>
</evidence>
<protein>
    <submittedName>
        <fullName evidence="2 4">Uncharacterized protein</fullName>
    </submittedName>
</protein>
<proteinExistence type="predicted"/>
<accession>A0A0R3TY68</accession>
<organism evidence="4">
    <name type="scientific">Rodentolepis nana</name>
    <name type="common">Dwarf tapeworm</name>
    <name type="synonym">Hymenolepis nana</name>
    <dbReference type="NCBI Taxonomy" id="102285"/>
    <lineage>
        <taxon>Eukaryota</taxon>
        <taxon>Metazoa</taxon>
        <taxon>Spiralia</taxon>
        <taxon>Lophotrochozoa</taxon>
        <taxon>Platyhelminthes</taxon>
        <taxon>Cestoda</taxon>
        <taxon>Eucestoda</taxon>
        <taxon>Cyclophyllidea</taxon>
        <taxon>Hymenolepididae</taxon>
        <taxon>Rodentolepis</taxon>
    </lineage>
</organism>
<keyword evidence="3" id="KW-1185">Reference proteome</keyword>
<feature type="compositionally biased region" description="Acidic residues" evidence="1">
    <location>
        <begin position="48"/>
        <end position="59"/>
    </location>
</feature>
<dbReference type="WBParaSite" id="HNAJ_0001281501-mRNA-1">
    <property type="protein sequence ID" value="HNAJ_0001281501-mRNA-1"/>
    <property type="gene ID" value="HNAJ_0001281501"/>
</dbReference>
<gene>
    <name evidence="2" type="ORF">HNAJ_LOCUS12791</name>
</gene>
<feature type="region of interest" description="Disordered" evidence="1">
    <location>
        <begin position="1"/>
        <end position="59"/>
    </location>
</feature>
<evidence type="ECO:0000256" key="1">
    <source>
        <dbReference type="SAM" id="MobiDB-lite"/>
    </source>
</evidence>
<name>A0A0R3TY68_RODNA</name>
<reference evidence="4" key="1">
    <citation type="submission" date="2017-02" db="UniProtKB">
        <authorList>
            <consortium name="WormBaseParasite"/>
        </authorList>
    </citation>
    <scope>IDENTIFICATION</scope>
</reference>